<dbReference type="Proteomes" id="UP001205843">
    <property type="component" value="Unassembled WGS sequence"/>
</dbReference>
<dbReference type="InterPro" id="IPR025110">
    <property type="entry name" value="AMP-bd_C"/>
</dbReference>
<dbReference type="SUPFAM" id="SSF56801">
    <property type="entry name" value="Acetyl-CoA synthetase-like"/>
    <property type="match status" value="1"/>
</dbReference>
<feature type="domain" description="AMP-binding enzyme C-terminal" evidence="2">
    <location>
        <begin position="409"/>
        <end position="484"/>
    </location>
</feature>
<evidence type="ECO:0000259" key="2">
    <source>
        <dbReference type="Pfam" id="PF13193"/>
    </source>
</evidence>
<dbReference type="PROSITE" id="PS00455">
    <property type="entry name" value="AMP_BINDING"/>
    <property type="match status" value="1"/>
</dbReference>
<dbReference type="Pfam" id="PF13193">
    <property type="entry name" value="AMP-binding_C"/>
    <property type="match status" value="1"/>
</dbReference>
<dbReference type="Gene3D" id="3.40.50.12780">
    <property type="entry name" value="N-terminal domain of ligase-like"/>
    <property type="match status" value="1"/>
</dbReference>
<feature type="domain" description="AMP-dependent synthetase/ligase" evidence="1">
    <location>
        <begin position="15"/>
        <end position="359"/>
    </location>
</feature>
<dbReference type="InterPro" id="IPR000873">
    <property type="entry name" value="AMP-dep_synth/lig_dom"/>
</dbReference>
<evidence type="ECO:0000259" key="1">
    <source>
        <dbReference type="Pfam" id="PF00501"/>
    </source>
</evidence>
<keyword evidence="3" id="KW-0436">Ligase</keyword>
<dbReference type="Gene3D" id="3.30.300.30">
    <property type="match status" value="1"/>
</dbReference>
<reference evidence="3" key="1">
    <citation type="submission" date="2022-03" db="EMBL/GenBank/DDBJ databases">
        <title>Genomic Encyclopedia of Type Strains, Phase III (KMG-III): the genomes of soil and plant-associated and newly described type strains.</title>
        <authorList>
            <person name="Whitman W."/>
        </authorList>
    </citation>
    <scope>NUCLEOTIDE SEQUENCE</scope>
    <source>
        <strain evidence="3">ANL 6-2</strain>
    </source>
</reference>
<evidence type="ECO:0000313" key="4">
    <source>
        <dbReference type="Proteomes" id="UP001205843"/>
    </source>
</evidence>
<dbReference type="RefSeq" id="WP_253483720.1">
    <property type="nucleotide sequence ID" value="NZ_JALJXV010000011.1"/>
</dbReference>
<dbReference type="GO" id="GO:0031956">
    <property type="term" value="F:medium-chain fatty acid-CoA ligase activity"/>
    <property type="evidence" value="ECO:0007669"/>
    <property type="project" value="TreeGrafter"/>
</dbReference>
<evidence type="ECO:0000313" key="3">
    <source>
        <dbReference type="EMBL" id="MCP1676734.1"/>
    </source>
</evidence>
<keyword evidence="4" id="KW-1185">Reference proteome</keyword>
<dbReference type="InterPro" id="IPR042099">
    <property type="entry name" value="ANL_N_sf"/>
</dbReference>
<dbReference type="AlphaFoldDB" id="A0AAE3G6T8"/>
<dbReference type="InterPro" id="IPR045851">
    <property type="entry name" value="AMP-bd_C_sf"/>
</dbReference>
<dbReference type="PANTHER" id="PTHR43201">
    <property type="entry name" value="ACYL-COA SYNTHETASE"/>
    <property type="match status" value="1"/>
</dbReference>
<protein>
    <submittedName>
        <fullName evidence="3">Acyl-CoA synthetase (AMP-forming)/AMP-acid ligase II</fullName>
    </submittedName>
</protein>
<comment type="caution">
    <text evidence="3">The sequence shown here is derived from an EMBL/GenBank/DDBJ whole genome shotgun (WGS) entry which is preliminary data.</text>
</comment>
<organism evidence="3 4">
    <name type="scientific">Natronocella acetinitrilica</name>
    <dbReference type="NCBI Taxonomy" id="414046"/>
    <lineage>
        <taxon>Bacteria</taxon>
        <taxon>Pseudomonadati</taxon>
        <taxon>Pseudomonadota</taxon>
        <taxon>Gammaproteobacteria</taxon>
        <taxon>Chromatiales</taxon>
        <taxon>Ectothiorhodospiraceae</taxon>
        <taxon>Natronocella</taxon>
    </lineage>
</organism>
<gene>
    <name evidence="3" type="ORF">J2T57_003907</name>
</gene>
<dbReference type="Pfam" id="PF00501">
    <property type="entry name" value="AMP-binding"/>
    <property type="match status" value="1"/>
</dbReference>
<proteinExistence type="predicted"/>
<dbReference type="PANTHER" id="PTHR43201:SF32">
    <property type="entry name" value="2-SUCCINYLBENZOATE--COA LIGASE, CHLOROPLASTIC_PEROXISOMAL"/>
    <property type="match status" value="1"/>
</dbReference>
<name>A0AAE3G6T8_9GAMM</name>
<sequence length="504" mass="54746">MQARPNLGAILNMASPDKAAIIGRDDTGEWTQYSYAQLDDMANGVARALSGEGLPEQSRIGVVALNSAEYMAVVLGAVRAGMIAVPINGKFPAETITGILEECEISHVFCDQAHRDRVQTDCRCVVLDGVGADGFTSFLDPGPFEPVTPDENGVALFLYTSGTTGRPKAVMLSHAGQRWVVNTRIADFPGTENERFIVAAPLYHMNALALLFLTLGAGATCVLLPRFETSVYADGIMRWECTWMTAVPPMIAMLLRDEQALSGAEFDSIKFVRLGSAVVTPQLREQIRQLCPKATVINAYGTTESGPVTFMPVTGDGYPVDTLGREHPGVAVRLVDASGHASDQGILQVRSPAAMLGYYRRPDVKDPFTPDGYYSTGDVFRRDAEGLYYFVGRHDDMFVCGGENIFPAEVEAALERHPDIQQACVVPVEDEIKGHKPVAFVATRDGSNLSEQEVQDFARSVMPVYQFPRRVFFVADMPLAGTNKIDRARLKKQAAADLGGALLD</sequence>
<dbReference type="InterPro" id="IPR020845">
    <property type="entry name" value="AMP-binding_CS"/>
</dbReference>
<dbReference type="CDD" id="cd04433">
    <property type="entry name" value="AFD_class_I"/>
    <property type="match status" value="1"/>
</dbReference>
<dbReference type="EMBL" id="JALJXV010000011">
    <property type="protein sequence ID" value="MCP1676734.1"/>
    <property type="molecule type" value="Genomic_DNA"/>
</dbReference>
<accession>A0AAE3G6T8</accession>
<dbReference type="GO" id="GO:0006631">
    <property type="term" value="P:fatty acid metabolic process"/>
    <property type="evidence" value="ECO:0007669"/>
    <property type="project" value="TreeGrafter"/>
</dbReference>